<dbReference type="PANTHER" id="PTHR43712">
    <property type="entry name" value="PUTATIVE (AFU_ORTHOLOGUE AFUA_4G14580)-RELATED"/>
    <property type="match status" value="1"/>
</dbReference>
<dbReference type="EC" id="2.1.1.4" evidence="5"/>
<comment type="function">
    <text evidence="4">Catalyzes the transfer of a methyl group onto N-acetylserotonin, producing melatonin (N-acetyl-5-methoxytryptamine).</text>
</comment>
<keyword evidence="2" id="KW-0808">Transferase</keyword>
<evidence type="ECO:0000256" key="6">
    <source>
        <dbReference type="ARBA" id="ARBA00040730"/>
    </source>
</evidence>
<evidence type="ECO:0000256" key="4">
    <source>
        <dbReference type="ARBA" id="ARBA00037645"/>
    </source>
</evidence>
<dbReference type="InterPro" id="IPR018392">
    <property type="entry name" value="LysM"/>
</dbReference>
<sequence>MVSKSIQREPSTYLVSAGDEPNQILKPIKGFATEPLVSLEEACQPLLGIIRRLKHYAHDAKNLTQDESAAIRLYTMQWDSKLGGPHVSLYSHLNCILRQPDGKVLKPWFFYAFLGTTGKRSIFSIEIFDGRSVKDQSNFTEEDEVLLLPDDTSTHKIVPGDTFRLLTQKYGYTLDEIIAANQDIDLLKLRVDQLVQLPSACRKPKTKITLDEHRSDQVCHTVFAGDTCERISEWYGCTIEDIMIANPDIQPTSIYPGQILRLPRTYRTANNTRDRKHTPESTIVDFIMADQEKYVILSPLVIGGLPKYMSFVFHRCMERAVWTFAELGIADLMAAHKVSLTATELSQLNGNDWNAEFVYRLLRAVADADIVKELSVSDLNSQSDICPERVNHFQLTDNGLFLTSNHPSKARDLVRLDLGPIAHRASEYQPRLIQHGTKYGNSFEQAFQCDLFDYLGKEENKEYSTIFNNAMISYSNDCIQSICPPVDFSHFEKLVDIAGGFGSLLAFLLEKHPKLNGIVFDLAHVIKDAQEQHPNEFQQRNIEPNRYQFVSGDMFKPETIPQADSYVLKFIIHDWNDEDAVMILKNILSANKSGPSRSITVFIVEMVILPNERQNWVARIMDIEMLSVLNAKERTTAEYMKLLKESGYELKKLHRINESYSIIEAIATTVTSN</sequence>
<dbReference type="Pfam" id="PF01476">
    <property type="entry name" value="LysM"/>
    <property type="match status" value="2"/>
</dbReference>
<accession>A0A818NGS7</accession>
<dbReference type="Gene3D" id="3.40.50.150">
    <property type="entry name" value="Vaccinia Virus protein VP39"/>
    <property type="match status" value="1"/>
</dbReference>
<dbReference type="AlphaFoldDB" id="A0A818NGS7"/>
<evidence type="ECO:0000313" key="10">
    <source>
        <dbReference type="Proteomes" id="UP000663869"/>
    </source>
</evidence>
<dbReference type="Gene3D" id="3.10.350.10">
    <property type="entry name" value="LysM domain"/>
    <property type="match status" value="2"/>
</dbReference>
<dbReference type="InterPro" id="IPR036388">
    <property type="entry name" value="WH-like_DNA-bd_sf"/>
</dbReference>
<dbReference type="SUPFAM" id="SSF53335">
    <property type="entry name" value="S-adenosyl-L-methionine-dependent methyltransferases"/>
    <property type="match status" value="1"/>
</dbReference>
<dbReference type="Pfam" id="PF00891">
    <property type="entry name" value="Methyltransf_2"/>
    <property type="match status" value="1"/>
</dbReference>
<dbReference type="InterPro" id="IPR029063">
    <property type="entry name" value="SAM-dependent_MTases_sf"/>
</dbReference>
<proteinExistence type="predicted"/>
<evidence type="ECO:0000256" key="5">
    <source>
        <dbReference type="ARBA" id="ARBA00039116"/>
    </source>
</evidence>
<evidence type="ECO:0000256" key="3">
    <source>
        <dbReference type="ARBA" id="ARBA00022691"/>
    </source>
</evidence>
<dbReference type="PROSITE" id="PS51683">
    <property type="entry name" value="SAM_OMT_II"/>
    <property type="match status" value="1"/>
</dbReference>
<dbReference type="EMBL" id="CAJNYU010002815">
    <property type="protein sequence ID" value="CAF3604539.1"/>
    <property type="molecule type" value="Genomic_DNA"/>
</dbReference>
<dbReference type="SMART" id="SM00257">
    <property type="entry name" value="LysM"/>
    <property type="match status" value="2"/>
</dbReference>
<evidence type="ECO:0000256" key="2">
    <source>
        <dbReference type="ARBA" id="ARBA00022679"/>
    </source>
</evidence>
<dbReference type="InterPro" id="IPR016461">
    <property type="entry name" value="COMT-like"/>
</dbReference>
<feature type="domain" description="LysM" evidence="8">
    <location>
        <begin position="153"/>
        <end position="197"/>
    </location>
</feature>
<name>A0A818NGS7_9BILA</name>
<dbReference type="SUPFAM" id="SSF54106">
    <property type="entry name" value="LysM domain"/>
    <property type="match status" value="1"/>
</dbReference>
<dbReference type="SUPFAM" id="SSF46785">
    <property type="entry name" value="Winged helix' DNA-binding domain"/>
    <property type="match status" value="1"/>
</dbReference>
<keyword evidence="1" id="KW-0489">Methyltransferase</keyword>
<evidence type="ECO:0000256" key="1">
    <source>
        <dbReference type="ARBA" id="ARBA00022603"/>
    </source>
</evidence>
<protein>
    <recommendedName>
        <fullName evidence="6">Acetylserotonin O-methyltransferase</fullName>
        <ecNumber evidence="5">2.1.1.4</ecNumber>
    </recommendedName>
    <alternativeName>
        <fullName evidence="7">Hydroxyindole O-methyltransferase</fullName>
    </alternativeName>
</protein>
<dbReference type="GO" id="GO:0032259">
    <property type="term" value="P:methylation"/>
    <property type="evidence" value="ECO:0007669"/>
    <property type="project" value="UniProtKB-KW"/>
</dbReference>
<dbReference type="PANTHER" id="PTHR43712:SF2">
    <property type="entry name" value="O-METHYLTRANSFERASE CICE"/>
    <property type="match status" value="1"/>
</dbReference>
<dbReference type="PROSITE" id="PS51782">
    <property type="entry name" value="LYSM"/>
    <property type="match status" value="2"/>
</dbReference>
<dbReference type="Gene3D" id="1.10.10.10">
    <property type="entry name" value="Winged helix-like DNA-binding domain superfamily/Winged helix DNA-binding domain"/>
    <property type="match status" value="1"/>
</dbReference>
<reference evidence="9" key="1">
    <citation type="submission" date="2021-02" db="EMBL/GenBank/DDBJ databases">
        <authorList>
            <person name="Nowell W R."/>
        </authorList>
    </citation>
    <scope>NUCLEOTIDE SEQUENCE</scope>
</reference>
<organism evidence="9 10">
    <name type="scientific">Rotaria socialis</name>
    <dbReference type="NCBI Taxonomy" id="392032"/>
    <lineage>
        <taxon>Eukaryota</taxon>
        <taxon>Metazoa</taxon>
        <taxon>Spiralia</taxon>
        <taxon>Gnathifera</taxon>
        <taxon>Rotifera</taxon>
        <taxon>Eurotatoria</taxon>
        <taxon>Bdelloidea</taxon>
        <taxon>Philodinida</taxon>
        <taxon>Philodinidae</taxon>
        <taxon>Rotaria</taxon>
    </lineage>
</organism>
<dbReference type="CDD" id="cd00118">
    <property type="entry name" value="LysM"/>
    <property type="match status" value="2"/>
</dbReference>
<evidence type="ECO:0000259" key="8">
    <source>
        <dbReference type="PROSITE" id="PS51782"/>
    </source>
</evidence>
<comment type="caution">
    <text evidence="9">The sequence shown here is derived from an EMBL/GenBank/DDBJ whole genome shotgun (WGS) entry which is preliminary data.</text>
</comment>
<evidence type="ECO:0000256" key="7">
    <source>
        <dbReference type="ARBA" id="ARBA00043054"/>
    </source>
</evidence>
<dbReference type="InterPro" id="IPR001077">
    <property type="entry name" value="COMT_C"/>
</dbReference>
<feature type="domain" description="LysM" evidence="8">
    <location>
        <begin position="218"/>
        <end position="262"/>
    </location>
</feature>
<dbReference type="Proteomes" id="UP000663869">
    <property type="component" value="Unassembled WGS sequence"/>
</dbReference>
<dbReference type="InterPro" id="IPR036390">
    <property type="entry name" value="WH_DNA-bd_sf"/>
</dbReference>
<dbReference type="GO" id="GO:0017096">
    <property type="term" value="F:acetylserotonin O-methyltransferase activity"/>
    <property type="evidence" value="ECO:0007669"/>
    <property type="project" value="UniProtKB-EC"/>
</dbReference>
<dbReference type="InterPro" id="IPR036779">
    <property type="entry name" value="LysM_dom_sf"/>
</dbReference>
<keyword evidence="3" id="KW-0949">S-adenosyl-L-methionine</keyword>
<gene>
    <name evidence="9" type="ORF">FME351_LOCUS22128</name>
</gene>
<evidence type="ECO:0000313" key="9">
    <source>
        <dbReference type="EMBL" id="CAF3604539.1"/>
    </source>
</evidence>